<protein>
    <submittedName>
        <fullName evidence="2">Beta-lactamase family protein</fullName>
    </submittedName>
</protein>
<gene>
    <name evidence="2" type="ORF">KGD84_17165</name>
</gene>
<dbReference type="PANTHER" id="PTHR46825">
    <property type="entry name" value="D-ALANYL-D-ALANINE-CARBOXYPEPTIDASE/ENDOPEPTIDASE AMPH"/>
    <property type="match status" value="1"/>
</dbReference>
<name>A0ABX8BUW5_9ACTN</name>
<dbReference type="Gene3D" id="3.40.710.10">
    <property type="entry name" value="DD-peptidase/beta-lactamase superfamily"/>
    <property type="match status" value="1"/>
</dbReference>
<dbReference type="SUPFAM" id="SSF56601">
    <property type="entry name" value="beta-lactamase/transpeptidase-like"/>
    <property type="match status" value="1"/>
</dbReference>
<dbReference type="Pfam" id="PF00144">
    <property type="entry name" value="Beta-lactamase"/>
    <property type="match status" value="1"/>
</dbReference>
<evidence type="ECO:0000259" key="1">
    <source>
        <dbReference type="Pfam" id="PF00144"/>
    </source>
</evidence>
<proteinExistence type="predicted"/>
<feature type="domain" description="Beta-lactamase-related" evidence="1">
    <location>
        <begin position="4"/>
        <end position="341"/>
    </location>
</feature>
<dbReference type="Proteomes" id="UP000676079">
    <property type="component" value="Chromosome"/>
</dbReference>
<organism evidence="2 3">
    <name type="scientific">Nocardiopsis changdeensis</name>
    <dbReference type="NCBI Taxonomy" id="2831969"/>
    <lineage>
        <taxon>Bacteria</taxon>
        <taxon>Bacillati</taxon>
        <taxon>Actinomycetota</taxon>
        <taxon>Actinomycetes</taxon>
        <taxon>Streptosporangiales</taxon>
        <taxon>Nocardiopsidaceae</taxon>
        <taxon>Nocardiopsis</taxon>
    </lineage>
</organism>
<reference evidence="2 3" key="1">
    <citation type="submission" date="2021-05" db="EMBL/GenBank/DDBJ databases">
        <title>Direct Submission.</title>
        <authorList>
            <person name="Li K."/>
            <person name="Gao J."/>
        </authorList>
    </citation>
    <scope>NUCLEOTIDE SEQUENCE [LARGE SCALE GENOMIC DNA]</scope>
    <source>
        <strain evidence="2 3">Mg02</strain>
    </source>
</reference>
<dbReference type="EMBL" id="CP074133">
    <property type="protein sequence ID" value="QUX26030.1"/>
    <property type="molecule type" value="Genomic_DNA"/>
</dbReference>
<sequence length="373" mass="39746">MAHFDTVMRDYMQARGISAGSLAVSRQGRIALARGYTWADPAVATTRETDVFRIASLSKNIAGTAAMLLAQRGDLDLDAPVGDFVDLSPLPGRTADPRLGQVTVRRALQHLGGWNRDVSGDPLWRDHALAAESGFGLPLSEEDVVAHVSGLPLDAAPGTAYSYSNYGYLLVSRVIAAVTGSTFEDFTVSDVLGPVDVARMRAGRSLAQGQAGEVRYESKYTATTVLDASGAKVPTPYGGFNLENQLGNGGWVASAVDLVRYCTVYDTPGAAGVLTPASIDEVMAVPETGGGATHYGLGWYVRPTANGRNTWHFGSMPGTYTFLARSNGYTIAALFNRRGEGDGLNWGEIDPKLWSAVNAVGTWPSEDLTPRYF</sequence>
<dbReference type="InterPro" id="IPR001466">
    <property type="entry name" value="Beta-lactam-related"/>
</dbReference>
<dbReference type="InterPro" id="IPR012338">
    <property type="entry name" value="Beta-lactam/transpept-like"/>
</dbReference>
<dbReference type="InterPro" id="IPR050491">
    <property type="entry name" value="AmpC-like"/>
</dbReference>
<keyword evidence="3" id="KW-1185">Reference proteome</keyword>
<accession>A0ABX8BUW5</accession>
<evidence type="ECO:0000313" key="2">
    <source>
        <dbReference type="EMBL" id="QUX26030.1"/>
    </source>
</evidence>
<dbReference type="PANTHER" id="PTHR46825:SF9">
    <property type="entry name" value="BETA-LACTAMASE-RELATED DOMAIN-CONTAINING PROTEIN"/>
    <property type="match status" value="1"/>
</dbReference>
<evidence type="ECO:0000313" key="3">
    <source>
        <dbReference type="Proteomes" id="UP000676079"/>
    </source>
</evidence>